<dbReference type="InterPro" id="IPR053714">
    <property type="entry name" value="Iso_Racemase_Enz_sf"/>
</dbReference>
<reference evidence="2 3" key="1">
    <citation type="submission" date="2019-08" db="EMBL/GenBank/DDBJ databases">
        <title>Deep-cultivation of Planctomycetes and their phenomic and genomic characterization uncovers novel biology.</title>
        <authorList>
            <person name="Wiegand S."/>
            <person name="Jogler M."/>
            <person name="Boedeker C."/>
            <person name="Pinto D."/>
            <person name="Vollmers J."/>
            <person name="Rivas-Marin E."/>
            <person name="Kohn T."/>
            <person name="Peeters S.H."/>
            <person name="Heuer A."/>
            <person name="Rast P."/>
            <person name="Oberbeckmann S."/>
            <person name="Bunk B."/>
            <person name="Jeske O."/>
            <person name="Meyerdierks A."/>
            <person name="Storesund J.E."/>
            <person name="Kallscheuer N."/>
            <person name="Luecker S."/>
            <person name="Lage O.M."/>
            <person name="Pohl T."/>
            <person name="Merkel B.J."/>
            <person name="Hornburger P."/>
            <person name="Mueller R.-W."/>
            <person name="Bruemmer F."/>
            <person name="Labrenz M."/>
            <person name="Spormann A.M."/>
            <person name="Op den Camp H."/>
            <person name="Overmann J."/>
            <person name="Amann R."/>
            <person name="Jetten M.S.M."/>
            <person name="Mascher T."/>
            <person name="Medema M.H."/>
            <person name="Devos D.P."/>
            <person name="Kaster A.-K."/>
            <person name="Ovreas L."/>
            <person name="Rohde M."/>
            <person name="Galperin M.Y."/>
            <person name="Jogler C."/>
        </authorList>
    </citation>
    <scope>NUCLEOTIDE SEQUENCE [LARGE SCALE GENOMIC DNA]</scope>
    <source>
        <strain evidence="2 3">Pr1d</strain>
    </source>
</reference>
<dbReference type="EMBL" id="CP042913">
    <property type="protein sequence ID" value="QEG35740.1"/>
    <property type="molecule type" value="Genomic_DNA"/>
</dbReference>
<organism evidence="2 3">
    <name type="scientific">Bythopirellula goksoeyrii</name>
    <dbReference type="NCBI Taxonomy" id="1400387"/>
    <lineage>
        <taxon>Bacteria</taxon>
        <taxon>Pseudomonadati</taxon>
        <taxon>Planctomycetota</taxon>
        <taxon>Planctomycetia</taxon>
        <taxon>Pirellulales</taxon>
        <taxon>Lacipirellulaceae</taxon>
        <taxon>Bythopirellula</taxon>
    </lineage>
</organism>
<protein>
    <submittedName>
        <fullName evidence="2">Asp/Glu/Hydantoin racemase</fullName>
    </submittedName>
</protein>
<dbReference type="OrthoDB" id="978447at2"/>
<dbReference type="RefSeq" id="WP_148074217.1">
    <property type="nucleotide sequence ID" value="NZ_CP042913.1"/>
</dbReference>
<gene>
    <name evidence="2" type="ORF">Pr1d_30460</name>
</gene>
<accession>A0A5B9QDM9</accession>
<dbReference type="AlphaFoldDB" id="A0A5B9QDM9"/>
<name>A0A5B9QDM9_9BACT</name>
<proteinExistence type="inferred from homology"/>
<dbReference type="GO" id="GO:0047661">
    <property type="term" value="F:amino-acid racemase activity"/>
    <property type="evidence" value="ECO:0007669"/>
    <property type="project" value="InterPro"/>
</dbReference>
<dbReference type="InterPro" id="IPR015942">
    <property type="entry name" value="Asp/Glu/hydantoin_racemase"/>
</dbReference>
<dbReference type="Gene3D" id="3.40.50.12500">
    <property type="match status" value="1"/>
</dbReference>
<dbReference type="Proteomes" id="UP000323917">
    <property type="component" value="Chromosome"/>
</dbReference>
<comment type="similarity">
    <text evidence="1">Belongs to the HyuE racemase family.</text>
</comment>
<evidence type="ECO:0000313" key="3">
    <source>
        <dbReference type="Proteomes" id="UP000323917"/>
    </source>
</evidence>
<dbReference type="KEGG" id="bgok:Pr1d_30460"/>
<evidence type="ECO:0000313" key="2">
    <source>
        <dbReference type="EMBL" id="QEG35740.1"/>
    </source>
</evidence>
<sequence>MNRKTLALVHTSSSLEPVFEQLCKEKKLDVDLVHIADSTLIRDVIADGELTADTLERVLHHLTAAEDTIADYIMVTCSSIGPAVDAAQSRLHKPILRVDQPLAEEAVKLGAKIGVVATLVTTLTPTADLIRRQAEKVGKEISIETELCSGAFDAFLIGDLEKHDLAVKDAIERLAPKVDVIVLAQASMARVASQLEAGAVSIPILSSPSLAVDYLASVL</sequence>
<dbReference type="Pfam" id="PF01177">
    <property type="entry name" value="Asp_Glu_race"/>
    <property type="match status" value="1"/>
</dbReference>
<keyword evidence="3" id="KW-1185">Reference proteome</keyword>
<evidence type="ECO:0000256" key="1">
    <source>
        <dbReference type="ARBA" id="ARBA00038414"/>
    </source>
</evidence>